<dbReference type="InterPro" id="IPR016181">
    <property type="entry name" value="Acyl_CoA_acyltransferase"/>
</dbReference>
<dbReference type="PANTHER" id="PTHR43877">
    <property type="entry name" value="AMINOALKYLPHOSPHONATE N-ACETYLTRANSFERASE-RELATED-RELATED"/>
    <property type="match status" value="1"/>
</dbReference>
<dbReference type="Pfam" id="PF00583">
    <property type="entry name" value="Acetyltransf_1"/>
    <property type="match status" value="1"/>
</dbReference>
<sequence length="153" mass="17108">MSIESVLSAPALLIRNFEKNDLEAVTSLMRELNYPTTLNVMRERMEAMNDNPLYGNLVAEVDGVVVGMIMLRQVKSFTMTEPVTQITSVIVTSSCRGQGIGKRLIRGAETWGRQHGSHLLFLTSGNREELAPAHAFYEHIGFEKAGYQFSMKL</sequence>
<dbReference type="SUPFAM" id="SSF55729">
    <property type="entry name" value="Acyl-CoA N-acyltransferases (Nat)"/>
    <property type="match status" value="1"/>
</dbReference>
<dbReference type="Proteomes" id="UP000036932">
    <property type="component" value="Unassembled WGS sequence"/>
</dbReference>
<evidence type="ECO:0000313" key="4">
    <source>
        <dbReference type="EMBL" id="KOR88854.1"/>
    </source>
</evidence>
<evidence type="ECO:0000256" key="1">
    <source>
        <dbReference type="ARBA" id="ARBA00022679"/>
    </source>
</evidence>
<gene>
    <name evidence="4" type="ORF">AM231_06555</name>
</gene>
<dbReference type="GO" id="GO:0016747">
    <property type="term" value="F:acyltransferase activity, transferring groups other than amino-acyl groups"/>
    <property type="evidence" value="ECO:0007669"/>
    <property type="project" value="InterPro"/>
</dbReference>
<evidence type="ECO:0000313" key="5">
    <source>
        <dbReference type="Proteomes" id="UP000036932"/>
    </source>
</evidence>
<dbReference type="InterPro" id="IPR000182">
    <property type="entry name" value="GNAT_dom"/>
</dbReference>
<dbReference type="Gene3D" id="3.40.630.30">
    <property type="match status" value="1"/>
</dbReference>
<dbReference type="AlphaFoldDB" id="A0A0M1P4B3"/>
<dbReference type="PANTHER" id="PTHR43877:SF2">
    <property type="entry name" value="AMINOALKYLPHOSPHONATE N-ACETYLTRANSFERASE-RELATED"/>
    <property type="match status" value="1"/>
</dbReference>
<accession>A0A0M1P4B3</accession>
<reference evidence="5" key="1">
    <citation type="submission" date="2015-08" db="EMBL/GenBank/DDBJ databases">
        <title>Genome sequencing project for genomic taxonomy and phylogenomics of Bacillus-like bacteria.</title>
        <authorList>
            <person name="Liu B."/>
            <person name="Wang J."/>
            <person name="Zhu Y."/>
            <person name="Liu G."/>
            <person name="Chen Q."/>
            <person name="Chen Z."/>
            <person name="Lan J."/>
            <person name="Che J."/>
            <person name="Ge C."/>
            <person name="Shi H."/>
            <person name="Pan Z."/>
            <person name="Liu X."/>
        </authorList>
    </citation>
    <scope>NUCLEOTIDE SEQUENCE [LARGE SCALE GENOMIC DNA]</scope>
    <source>
        <strain evidence="5">FJAT-22460</strain>
    </source>
</reference>
<dbReference type="CDD" id="cd04301">
    <property type="entry name" value="NAT_SF"/>
    <property type="match status" value="1"/>
</dbReference>
<keyword evidence="5" id="KW-1185">Reference proteome</keyword>
<dbReference type="InterPro" id="IPR050832">
    <property type="entry name" value="Bact_Acetyltransf"/>
</dbReference>
<evidence type="ECO:0000256" key="2">
    <source>
        <dbReference type="ARBA" id="ARBA00023315"/>
    </source>
</evidence>
<dbReference type="EMBL" id="LIUT01000001">
    <property type="protein sequence ID" value="KOR88854.1"/>
    <property type="molecule type" value="Genomic_DNA"/>
</dbReference>
<evidence type="ECO:0000259" key="3">
    <source>
        <dbReference type="PROSITE" id="PS51186"/>
    </source>
</evidence>
<comment type="caution">
    <text evidence="4">The sequence shown here is derived from an EMBL/GenBank/DDBJ whole genome shotgun (WGS) entry which is preliminary data.</text>
</comment>
<organism evidence="4 5">
    <name type="scientific">Paenibacillus solani</name>
    <dbReference type="NCBI Taxonomy" id="1705565"/>
    <lineage>
        <taxon>Bacteria</taxon>
        <taxon>Bacillati</taxon>
        <taxon>Bacillota</taxon>
        <taxon>Bacilli</taxon>
        <taxon>Bacillales</taxon>
        <taxon>Paenibacillaceae</taxon>
        <taxon>Paenibacillus</taxon>
    </lineage>
</organism>
<feature type="domain" description="N-acetyltransferase" evidence="3">
    <location>
        <begin position="12"/>
        <end position="153"/>
    </location>
</feature>
<dbReference type="PROSITE" id="PS51186">
    <property type="entry name" value="GNAT"/>
    <property type="match status" value="1"/>
</dbReference>
<proteinExistence type="predicted"/>
<dbReference type="PATRIC" id="fig|1705565.3.peg.3217"/>
<dbReference type="OrthoDB" id="9797826at2"/>
<dbReference type="RefSeq" id="WP_054401759.1">
    <property type="nucleotide sequence ID" value="NZ_LIUT01000001.1"/>
</dbReference>
<name>A0A0M1P4B3_9BACL</name>
<protein>
    <submittedName>
        <fullName evidence="4">Histone acetyltransferase</fullName>
    </submittedName>
</protein>
<keyword evidence="2" id="KW-0012">Acyltransferase</keyword>
<keyword evidence="1 4" id="KW-0808">Transferase</keyword>